<dbReference type="EMBL" id="FNVP01000003">
    <property type="protein sequence ID" value="SEF87247.1"/>
    <property type="molecule type" value="Genomic_DNA"/>
</dbReference>
<gene>
    <name evidence="1" type="ORF">SAMN04488130_103237</name>
</gene>
<proteinExistence type="predicted"/>
<keyword evidence="2" id="KW-1185">Reference proteome</keyword>
<evidence type="ECO:0000313" key="1">
    <source>
        <dbReference type="EMBL" id="SEF87247.1"/>
    </source>
</evidence>
<organism evidence="1 2">
    <name type="scientific">Flavobacterium urumqiense</name>
    <dbReference type="NCBI Taxonomy" id="935224"/>
    <lineage>
        <taxon>Bacteria</taxon>
        <taxon>Pseudomonadati</taxon>
        <taxon>Bacteroidota</taxon>
        <taxon>Flavobacteriia</taxon>
        <taxon>Flavobacteriales</taxon>
        <taxon>Flavobacteriaceae</taxon>
        <taxon>Flavobacterium</taxon>
    </lineage>
</organism>
<name>A0A1H5VL26_9FLAO</name>
<sequence length="65" mass="7445">MSNFAGFFCTYSSFPLQDFPHQSLFSKTKKELPLVALFHQEKIRLMGKMLSATIWGMDLAVKNCI</sequence>
<evidence type="ECO:0000313" key="2">
    <source>
        <dbReference type="Proteomes" id="UP000236737"/>
    </source>
</evidence>
<dbReference type="AlphaFoldDB" id="A0A1H5VL26"/>
<accession>A0A1H5VL26</accession>
<dbReference type="Proteomes" id="UP000236737">
    <property type="component" value="Unassembled WGS sequence"/>
</dbReference>
<protein>
    <submittedName>
        <fullName evidence="1">Uncharacterized protein</fullName>
    </submittedName>
</protein>
<reference evidence="2" key="1">
    <citation type="submission" date="2016-10" db="EMBL/GenBank/DDBJ databases">
        <authorList>
            <person name="Varghese N."/>
            <person name="Submissions S."/>
        </authorList>
    </citation>
    <scope>NUCLEOTIDE SEQUENCE [LARGE SCALE GENOMIC DNA]</scope>
    <source>
        <strain evidence="2">CGMCC 1.9230</strain>
    </source>
</reference>